<dbReference type="Gene3D" id="3.30.420.130">
    <property type="entry name" value="Dinitrogenase iron-molybdenum cofactor biosynthesis domain"/>
    <property type="match status" value="1"/>
</dbReference>
<proteinExistence type="predicted"/>
<accession>A0A2U3D6Y5</accession>
<dbReference type="InterPro" id="IPR036105">
    <property type="entry name" value="DiNase_FeMo-co_biosyn_sf"/>
</dbReference>
<comment type="caution">
    <text evidence="2">The sequence shown here is derived from an EMBL/GenBank/DDBJ whole genome shotgun (WGS) entry which is preliminary data.</text>
</comment>
<evidence type="ECO:0000259" key="1">
    <source>
        <dbReference type="Pfam" id="PF02579"/>
    </source>
</evidence>
<organism evidence="2 3">
    <name type="scientific">Sulfoacidibacillus thermotolerans</name>
    <name type="common">Acidibacillus sulfuroxidans</name>
    <dbReference type="NCBI Taxonomy" id="1765684"/>
    <lineage>
        <taxon>Bacteria</taxon>
        <taxon>Bacillati</taxon>
        <taxon>Bacillota</taxon>
        <taxon>Bacilli</taxon>
        <taxon>Bacillales</taxon>
        <taxon>Alicyclobacillaceae</taxon>
        <taxon>Sulfoacidibacillus</taxon>
    </lineage>
</organism>
<keyword evidence="3" id="KW-1185">Reference proteome</keyword>
<dbReference type="Pfam" id="PF02579">
    <property type="entry name" value="Nitro_FeMo-Co"/>
    <property type="match status" value="1"/>
</dbReference>
<feature type="domain" description="Dinitrogenase iron-molybdenum cofactor biosynthesis" evidence="1">
    <location>
        <begin position="11"/>
        <end position="104"/>
    </location>
</feature>
<reference evidence="2 3" key="1">
    <citation type="submission" date="2016-11" db="EMBL/GenBank/DDBJ databases">
        <title>Comparative genomics of Acidibacillus ferroxidans species.</title>
        <authorList>
            <person name="Oliveira G."/>
            <person name="Nunes G."/>
            <person name="Oliveira R."/>
            <person name="Araujo F."/>
            <person name="Salim A."/>
            <person name="Scholte L."/>
            <person name="Morais D."/>
            <person name="Nancucheo I."/>
            <person name="Johnson D.B."/>
            <person name="Grail B."/>
            <person name="Bittencourt J."/>
            <person name="Valadares R."/>
        </authorList>
    </citation>
    <scope>NUCLEOTIDE SEQUENCE [LARGE SCALE GENOMIC DNA]</scope>
    <source>
        <strain evidence="2 3">Y002</strain>
    </source>
</reference>
<dbReference type="InterPro" id="IPR003731">
    <property type="entry name" value="Di-Nase_FeMo-co_biosynth"/>
</dbReference>
<dbReference type="AlphaFoldDB" id="A0A2U3D6Y5"/>
<protein>
    <recommendedName>
        <fullName evidence="1">Dinitrogenase iron-molybdenum cofactor biosynthesis domain-containing protein</fullName>
    </recommendedName>
</protein>
<dbReference type="SUPFAM" id="SSF53146">
    <property type="entry name" value="Nitrogenase accessory factor-like"/>
    <property type="match status" value="1"/>
</dbReference>
<sequence length="108" mass="12088">MAVAVQENGDIYRFWGRAPKVAVASVQDGAIIDWKEYPVQWDIAREETTEGLHHAQIAKWIMEHHVTGVVAVGLGDDMERMLRKIGLDIYLGFNGKARDAVKQIAVKS</sequence>
<evidence type="ECO:0000313" key="2">
    <source>
        <dbReference type="EMBL" id="PWI57042.1"/>
    </source>
</evidence>
<evidence type="ECO:0000313" key="3">
    <source>
        <dbReference type="Proteomes" id="UP000245380"/>
    </source>
</evidence>
<dbReference type="EMBL" id="MPDK01000020">
    <property type="protein sequence ID" value="PWI57042.1"/>
    <property type="molecule type" value="Genomic_DNA"/>
</dbReference>
<dbReference type="Proteomes" id="UP000245380">
    <property type="component" value="Unassembled WGS sequence"/>
</dbReference>
<name>A0A2U3D6Y5_SULT2</name>
<gene>
    <name evidence="2" type="ORF">BM613_10610</name>
</gene>